<protein>
    <submittedName>
        <fullName evidence="4">Two component transcriptional regulator, LytTR family</fullName>
    </submittedName>
</protein>
<feature type="domain" description="HTH LytTR-type" evidence="3">
    <location>
        <begin position="147"/>
        <end position="219"/>
    </location>
</feature>
<dbReference type="InterPro" id="IPR046947">
    <property type="entry name" value="LytR-like"/>
</dbReference>
<dbReference type="STRING" id="659014.SAMN04487996_101144"/>
<sequence length="255" mass="29633">MKIVIIEDEIKTARSLAQLITTLRPEAEVVATIQSVERAVSYLTESPQPDLIFMDIQLSDGLCFEIFESVKVVPPVIFCTAYDHYAIEAFKANGIDYLLKPFKREHIEGALDKLSQLKSYFSTEKPLVPELEMLLKRLGEPEGKKSFLVFKQNKYITIKTETIAFFYIHNETTWLRTFDNQDYTITQPLEEVQGVVSSSQFYRLNRQYLVNFDAVKEVEHYFSRKLFIKLTIPTPEKLLIGKEKVSQFLGWLENR</sequence>
<evidence type="ECO:0000256" key="1">
    <source>
        <dbReference type="PROSITE-ProRule" id="PRU00169"/>
    </source>
</evidence>
<dbReference type="Pfam" id="PF00072">
    <property type="entry name" value="Response_reg"/>
    <property type="match status" value="1"/>
</dbReference>
<evidence type="ECO:0000259" key="2">
    <source>
        <dbReference type="PROSITE" id="PS50110"/>
    </source>
</evidence>
<accession>A0A1G6V662</accession>
<dbReference type="PANTHER" id="PTHR37299:SF1">
    <property type="entry name" value="STAGE 0 SPORULATION PROTEIN A HOMOLOG"/>
    <property type="match status" value="1"/>
</dbReference>
<dbReference type="InterPro" id="IPR001789">
    <property type="entry name" value="Sig_transdc_resp-reg_receiver"/>
</dbReference>
<gene>
    <name evidence="4" type="ORF">SAMN04487996_101144</name>
</gene>
<dbReference type="AlphaFoldDB" id="A0A1G6V662"/>
<dbReference type="Pfam" id="PF04397">
    <property type="entry name" value="LytTR"/>
    <property type="match status" value="1"/>
</dbReference>
<dbReference type="PROSITE" id="PS50930">
    <property type="entry name" value="HTH_LYTTR"/>
    <property type="match status" value="1"/>
</dbReference>
<name>A0A1G6V662_9BACT</name>
<dbReference type="PANTHER" id="PTHR37299">
    <property type="entry name" value="TRANSCRIPTIONAL REGULATOR-RELATED"/>
    <property type="match status" value="1"/>
</dbReference>
<dbReference type="InterPro" id="IPR011006">
    <property type="entry name" value="CheY-like_superfamily"/>
</dbReference>
<dbReference type="SMART" id="SM00850">
    <property type="entry name" value="LytTR"/>
    <property type="match status" value="1"/>
</dbReference>
<organism evidence="4 5">
    <name type="scientific">Dyadobacter soli</name>
    <dbReference type="NCBI Taxonomy" id="659014"/>
    <lineage>
        <taxon>Bacteria</taxon>
        <taxon>Pseudomonadati</taxon>
        <taxon>Bacteroidota</taxon>
        <taxon>Cytophagia</taxon>
        <taxon>Cytophagales</taxon>
        <taxon>Spirosomataceae</taxon>
        <taxon>Dyadobacter</taxon>
    </lineage>
</organism>
<dbReference type="Gene3D" id="3.40.50.2300">
    <property type="match status" value="1"/>
</dbReference>
<dbReference type="RefSeq" id="WP_090145718.1">
    <property type="nucleotide sequence ID" value="NZ_FNAN01000001.1"/>
</dbReference>
<keyword evidence="1" id="KW-0597">Phosphoprotein</keyword>
<evidence type="ECO:0000313" key="5">
    <source>
        <dbReference type="Proteomes" id="UP000198748"/>
    </source>
</evidence>
<dbReference type="SMART" id="SM00448">
    <property type="entry name" value="REC"/>
    <property type="match status" value="1"/>
</dbReference>
<dbReference type="Proteomes" id="UP000198748">
    <property type="component" value="Unassembled WGS sequence"/>
</dbReference>
<evidence type="ECO:0000313" key="4">
    <source>
        <dbReference type="EMBL" id="SDD48944.1"/>
    </source>
</evidence>
<proteinExistence type="predicted"/>
<dbReference type="Gene3D" id="2.40.50.1020">
    <property type="entry name" value="LytTr DNA-binding domain"/>
    <property type="match status" value="1"/>
</dbReference>
<dbReference type="OrthoDB" id="1646880at2"/>
<dbReference type="PROSITE" id="PS50110">
    <property type="entry name" value="RESPONSE_REGULATORY"/>
    <property type="match status" value="1"/>
</dbReference>
<feature type="domain" description="Response regulatory" evidence="2">
    <location>
        <begin position="2"/>
        <end position="115"/>
    </location>
</feature>
<dbReference type="GO" id="GO:0003677">
    <property type="term" value="F:DNA binding"/>
    <property type="evidence" value="ECO:0007669"/>
    <property type="project" value="InterPro"/>
</dbReference>
<keyword evidence="5" id="KW-1185">Reference proteome</keyword>
<reference evidence="5" key="1">
    <citation type="submission" date="2016-10" db="EMBL/GenBank/DDBJ databases">
        <authorList>
            <person name="Varghese N."/>
            <person name="Submissions S."/>
        </authorList>
    </citation>
    <scope>NUCLEOTIDE SEQUENCE [LARGE SCALE GENOMIC DNA]</scope>
    <source>
        <strain evidence="5">DSM 25329</strain>
    </source>
</reference>
<dbReference type="EMBL" id="FNAN01000001">
    <property type="protein sequence ID" value="SDD48944.1"/>
    <property type="molecule type" value="Genomic_DNA"/>
</dbReference>
<dbReference type="SUPFAM" id="SSF52172">
    <property type="entry name" value="CheY-like"/>
    <property type="match status" value="1"/>
</dbReference>
<feature type="modified residue" description="4-aspartylphosphate" evidence="1">
    <location>
        <position position="55"/>
    </location>
</feature>
<evidence type="ECO:0000259" key="3">
    <source>
        <dbReference type="PROSITE" id="PS50930"/>
    </source>
</evidence>
<dbReference type="GO" id="GO:0000156">
    <property type="term" value="F:phosphorelay response regulator activity"/>
    <property type="evidence" value="ECO:0007669"/>
    <property type="project" value="InterPro"/>
</dbReference>
<dbReference type="FunFam" id="3.40.50.2300:FF:000361">
    <property type="entry name" value="Two-component system response regulator"/>
    <property type="match status" value="1"/>
</dbReference>
<dbReference type="InterPro" id="IPR007492">
    <property type="entry name" value="LytTR_DNA-bd_dom"/>
</dbReference>